<organism evidence="1 2">
    <name type="scientific">Roseiarcus fermentans</name>
    <dbReference type="NCBI Taxonomy" id="1473586"/>
    <lineage>
        <taxon>Bacteria</taxon>
        <taxon>Pseudomonadati</taxon>
        <taxon>Pseudomonadota</taxon>
        <taxon>Alphaproteobacteria</taxon>
        <taxon>Hyphomicrobiales</taxon>
        <taxon>Roseiarcaceae</taxon>
        <taxon>Roseiarcus</taxon>
    </lineage>
</organism>
<comment type="caution">
    <text evidence="1">The sequence shown here is derived from an EMBL/GenBank/DDBJ whole genome shotgun (WGS) entry which is preliminary data.</text>
</comment>
<gene>
    <name evidence="1" type="ORF">DFR50_11919</name>
</gene>
<proteinExistence type="predicted"/>
<accession>A0A366F6T0</accession>
<keyword evidence="2" id="KW-1185">Reference proteome</keyword>
<evidence type="ECO:0000313" key="2">
    <source>
        <dbReference type="Proteomes" id="UP000253529"/>
    </source>
</evidence>
<reference evidence="1 2" key="1">
    <citation type="submission" date="2018-06" db="EMBL/GenBank/DDBJ databases">
        <title>Genomic Encyclopedia of Type Strains, Phase IV (KMG-IV): sequencing the most valuable type-strain genomes for metagenomic binning, comparative biology and taxonomic classification.</title>
        <authorList>
            <person name="Goeker M."/>
        </authorList>
    </citation>
    <scope>NUCLEOTIDE SEQUENCE [LARGE SCALE GENOMIC DNA]</scope>
    <source>
        <strain evidence="1 2">DSM 24875</strain>
    </source>
</reference>
<dbReference type="Proteomes" id="UP000253529">
    <property type="component" value="Unassembled WGS sequence"/>
</dbReference>
<dbReference type="OrthoDB" id="7282227at2"/>
<dbReference type="RefSeq" id="WP_113890479.1">
    <property type="nucleotide sequence ID" value="NZ_QNRK01000019.1"/>
</dbReference>
<evidence type="ECO:0000313" key="1">
    <source>
        <dbReference type="EMBL" id="RBP10348.1"/>
    </source>
</evidence>
<sequence>MVMPVIPFEKTLADGAATEGGRRPSLIAAPSAASPELSDRPRRRTFTTAYKLGILRQVDEAGPGGIGAILRRDGLYSSLLTDWRRQRDAGACEGLKAVKRGPKVAEPNPLAAEHARLQRDYKSVTLRLQRAEAIVEIQKNQRGLTPPVGVETICAILATEGSGRLLFGGA</sequence>
<name>A0A366F6T0_9HYPH</name>
<protein>
    <submittedName>
        <fullName evidence="1">Transposase</fullName>
    </submittedName>
</protein>
<dbReference type="EMBL" id="QNRK01000019">
    <property type="protein sequence ID" value="RBP10348.1"/>
    <property type="molecule type" value="Genomic_DNA"/>
</dbReference>
<dbReference type="AlphaFoldDB" id="A0A366F6T0"/>